<gene>
    <name evidence="2" type="ORF">DET56_115137</name>
</gene>
<organism evidence="2 3">
    <name type="scientific">Paenibacillus pabuli</name>
    <dbReference type="NCBI Taxonomy" id="1472"/>
    <lineage>
        <taxon>Bacteria</taxon>
        <taxon>Bacillati</taxon>
        <taxon>Bacillota</taxon>
        <taxon>Bacilli</taxon>
        <taxon>Bacillales</taxon>
        <taxon>Paenibacillaceae</taxon>
        <taxon>Paenibacillus</taxon>
    </lineage>
</organism>
<comment type="caution">
    <text evidence="2">The sequence shown here is derived from an EMBL/GenBank/DDBJ whole genome shotgun (WGS) entry which is preliminary data.</text>
</comment>
<evidence type="ECO:0000259" key="1">
    <source>
        <dbReference type="Pfam" id="PF07883"/>
    </source>
</evidence>
<dbReference type="Proteomes" id="UP000247078">
    <property type="component" value="Unassembled WGS sequence"/>
</dbReference>
<sequence length="128" mass="14796">MSELKHASRYKQGGIIIHYQAIKLNEELSKLNDNWSPQIIGEMNDYQFKIVKIIGEYEWHVHPETDKLFFVIEGEMIIDFRDGQVRISKDEMFIVPRGLEIKPSAEKECHIMLMEPKSEGNTGGTESA</sequence>
<dbReference type="Gene3D" id="2.60.120.10">
    <property type="entry name" value="Jelly Rolls"/>
    <property type="match status" value="1"/>
</dbReference>
<dbReference type="GO" id="GO:0016853">
    <property type="term" value="F:isomerase activity"/>
    <property type="evidence" value="ECO:0007669"/>
    <property type="project" value="UniProtKB-KW"/>
</dbReference>
<accession>A0A855XQJ5</accession>
<dbReference type="InterPro" id="IPR011051">
    <property type="entry name" value="RmlC_Cupin_sf"/>
</dbReference>
<dbReference type="PANTHER" id="PTHR36114">
    <property type="entry name" value="16.7 KDA PROTEIN IN WHIE LOCUS"/>
    <property type="match status" value="1"/>
</dbReference>
<dbReference type="InterPro" id="IPR052044">
    <property type="entry name" value="PKS_Associated_Protein"/>
</dbReference>
<feature type="domain" description="Cupin type-2" evidence="1">
    <location>
        <begin position="57"/>
        <end position="100"/>
    </location>
</feature>
<proteinExistence type="predicted"/>
<evidence type="ECO:0000313" key="3">
    <source>
        <dbReference type="Proteomes" id="UP000247078"/>
    </source>
</evidence>
<protein>
    <submittedName>
        <fullName evidence="2">Mannose-6-phosphate isomerase-like protein (Cupin superfamily)</fullName>
    </submittedName>
</protein>
<dbReference type="InterPro" id="IPR013096">
    <property type="entry name" value="Cupin_2"/>
</dbReference>
<reference evidence="2 3" key="1">
    <citation type="submission" date="2018-05" db="EMBL/GenBank/DDBJ databases">
        <title>Freshwater and sediment microbial communities from various areas in North America, analyzing microbe dynamics in response to fracking.</title>
        <authorList>
            <person name="Lamendella R."/>
        </authorList>
    </citation>
    <scope>NUCLEOTIDE SEQUENCE [LARGE SCALE GENOMIC DNA]</scope>
    <source>
        <strain evidence="2 3">DB-3</strain>
    </source>
</reference>
<dbReference type="CDD" id="cd02226">
    <property type="entry name" value="cupin_YdbB-like"/>
    <property type="match status" value="1"/>
</dbReference>
<dbReference type="PANTHER" id="PTHR36114:SF1">
    <property type="entry name" value="16.7 KDA PROTEIN IN WHIE LOCUS"/>
    <property type="match status" value="1"/>
</dbReference>
<dbReference type="Pfam" id="PF07883">
    <property type="entry name" value="Cupin_2"/>
    <property type="match status" value="1"/>
</dbReference>
<name>A0A855XQJ5_9BACL</name>
<dbReference type="EMBL" id="QGTZ01000015">
    <property type="protein sequence ID" value="PWW34425.1"/>
    <property type="molecule type" value="Genomic_DNA"/>
</dbReference>
<dbReference type="InterPro" id="IPR014710">
    <property type="entry name" value="RmlC-like_jellyroll"/>
</dbReference>
<dbReference type="AlphaFoldDB" id="A0A855XQJ5"/>
<dbReference type="SUPFAM" id="SSF51182">
    <property type="entry name" value="RmlC-like cupins"/>
    <property type="match status" value="1"/>
</dbReference>
<evidence type="ECO:0000313" key="2">
    <source>
        <dbReference type="EMBL" id="PWW34425.1"/>
    </source>
</evidence>
<keyword evidence="2" id="KW-0413">Isomerase</keyword>